<dbReference type="OrthoDB" id="10634175at2759"/>
<proteinExistence type="predicted"/>
<organism evidence="1 2">
    <name type="scientific">Hypsibius exemplaris</name>
    <name type="common">Freshwater tardigrade</name>
    <dbReference type="NCBI Taxonomy" id="2072580"/>
    <lineage>
        <taxon>Eukaryota</taxon>
        <taxon>Metazoa</taxon>
        <taxon>Ecdysozoa</taxon>
        <taxon>Tardigrada</taxon>
        <taxon>Eutardigrada</taxon>
        <taxon>Parachela</taxon>
        <taxon>Hypsibioidea</taxon>
        <taxon>Hypsibiidae</taxon>
        <taxon>Hypsibius</taxon>
    </lineage>
</organism>
<keyword evidence="2" id="KW-1185">Reference proteome</keyword>
<protein>
    <submittedName>
        <fullName evidence="1">Uncharacterized protein</fullName>
    </submittedName>
</protein>
<reference evidence="2" key="1">
    <citation type="submission" date="2017-01" db="EMBL/GenBank/DDBJ databases">
        <title>Comparative genomics of anhydrobiosis in the tardigrade Hypsibius dujardini.</title>
        <authorList>
            <person name="Yoshida Y."/>
            <person name="Koutsovoulos G."/>
            <person name="Laetsch D."/>
            <person name="Stevens L."/>
            <person name="Kumar S."/>
            <person name="Horikawa D."/>
            <person name="Ishino K."/>
            <person name="Komine S."/>
            <person name="Tomita M."/>
            <person name="Blaxter M."/>
            <person name="Arakawa K."/>
        </authorList>
    </citation>
    <scope>NUCLEOTIDE SEQUENCE [LARGE SCALE GENOMIC DNA]</scope>
    <source>
        <strain evidence="2">Z151</strain>
    </source>
</reference>
<comment type="caution">
    <text evidence="1">The sequence shown here is derived from an EMBL/GenBank/DDBJ whole genome shotgun (WGS) entry which is preliminary data.</text>
</comment>
<sequence length="210" mass="22483">MDNLEKAMSSVAGIGKTLKKGIPKIGKRKASMSYSSAGKAVTSGATNEEETNAVIAKIPHSPSMPGESSTLNIRKISELSDTAASPSFSHLTNYSSDPFKLLAVHVFRSMQHHAGNGPQQATHVEGCSLATLTKVIQITENTIEKDEPWKWQELIAELSTANTGKPSAQEADETVEQLPISSLNNATSNSPVKSVFTFPKRVANGHARKL</sequence>
<dbReference type="AlphaFoldDB" id="A0A1W0WVD2"/>
<evidence type="ECO:0000313" key="2">
    <source>
        <dbReference type="Proteomes" id="UP000192578"/>
    </source>
</evidence>
<evidence type="ECO:0000313" key="1">
    <source>
        <dbReference type="EMBL" id="OQV19156.1"/>
    </source>
</evidence>
<accession>A0A1W0WVD2</accession>
<dbReference type="Proteomes" id="UP000192578">
    <property type="component" value="Unassembled WGS sequence"/>
</dbReference>
<name>A0A1W0WVD2_HYPEX</name>
<gene>
    <name evidence="1" type="ORF">BV898_06795</name>
</gene>
<dbReference type="EMBL" id="MTYJ01000042">
    <property type="protein sequence ID" value="OQV19156.1"/>
    <property type="molecule type" value="Genomic_DNA"/>
</dbReference>